<gene>
    <name evidence="3" type="ORF">B0H63DRAFT_442802</name>
</gene>
<sequence>MLGAVTLGSGVRGQALDRGVPLRILPLGASITWGQGSSDGNGYRGVLRTRLTAAGIPADMVGSRQHGTMRDNDVEGWPGFRIEQVHEVGEVAASAFLPNVVLVHAGTNDAVQNMNVSSAGDRMKALLNSVYVSSPNTVIILGTLVVNRNSRVNELGLEISRQFVSLAKELSAEGRRLVVVDMQSDLGPTWDDMDDDTHPNDAGYQKMAGIWHAGLLQASDQGWLQVPDPAAGNDKPEDRQEPKSNSAAMSSAAFHGDRMLLSAVVWLLLAR</sequence>
<dbReference type="PANTHER" id="PTHR30383">
    <property type="entry name" value="THIOESTERASE 1/PROTEASE 1/LYSOPHOSPHOLIPASE L1"/>
    <property type="match status" value="1"/>
</dbReference>
<name>A0AAE0JYK6_9PEZI</name>
<keyword evidence="4" id="KW-1185">Reference proteome</keyword>
<reference evidence="3" key="1">
    <citation type="journal article" date="2023" name="Mol. Phylogenet. Evol.">
        <title>Genome-scale phylogeny and comparative genomics of the fungal order Sordariales.</title>
        <authorList>
            <person name="Hensen N."/>
            <person name="Bonometti L."/>
            <person name="Westerberg I."/>
            <person name="Brannstrom I.O."/>
            <person name="Guillou S."/>
            <person name="Cros-Aarteil S."/>
            <person name="Calhoun S."/>
            <person name="Haridas S."/>
            <person name="Kuo A."/>
            <person name="Mondo S."/>
            <person name="Pangilinan J."/>
            <person name="Riley R."/>
            <person name="LaButti K."/>
            <person name="Andreopoulos B."/>
            <person name="Lipzen A."/>
            <person name="Chen C."/>
            <person name="Yan M."/>
            <person name="Daum C."/>
            <person name="Ng V."/>
            <person name="Clum A."/>
            <person name="Steindorff A."/>
            <person name="Ohm R.A."/>
            <person name="Martin F."/>
            <person name="Silar P."/>
            <person name="Natvig D.O."/>
            <person name="Lalanne C."/>
            <person name="Gautier V."/>
            <person name="Ament-Velasquez S.L."/>
            <person name="Kruys A."/>
            <person name="Hutchinson M.I."/>
            <person name="Powell A.J."/>
            <person name="Barry K."/>
            <person name="Miller A.N."/>
            <person name="Grigoriev I.V."/>
            <person name="Debuchy R."/>
            <person name="Gladieux P."/>
            <person name="Hiltunen Thoren M."/>
            <person name="Johannesson H."/>
        </authorList>
    </citation>
    <scope>NUCLEOTIDE SEQUENCE</scope>
    <source>
        <strain evidence="3">CBS 232.78</strain>
    </source>
</reference>
<dbReference type="Gene3D" id="3.40.50.1110">
    <property type="entry name" value="SGNH hydrolase"/>
    <property type="match status" value="1"/>
</dbReference>
<dbReference type="InterPro" id="IPR013830">
    <property type="entry name" value="SGNH_hydro"/>
</dbReference>
<accession>A0AAE0JYK6</accession>
<protein>
    <submittedName>
        <fullName evidence="3">SGNH hydrolase-type esterase domain-containing protein</fullName>
    </submittedName>
</protein>
<dbReference type="EMBL" id="JAULSW010000012">
    <property type="protein sequence ID" value="KAK3366410.1"/>
    <property type="molecule type" value="Genomic_DNA"/>
</dbReference>
<dbReference type="CDD" id="cd01833">
    <property type="entry name" value="XynB_like"/>
    <property type="match status" value="1"/>
</dbReference>
<feature type="region of interest" description="Disordered" evidence="1">
    <location>
        <begin position="224"/>
        <end position="250"/>
    </location>
</feature>
<dbReference type="PANTHER" id="PTHR30383:SF31">
    <property type="entry name" value="SGNH HYDROLASE-TYPE ESTERASE DOMAIN-CONTAINING PROTEIN-RELATED"/>
    <property type="match status" value="1"/>
</dbReference>
<feature type="domain" description="SGNH hydrolase-type esterase" evidence="2">
    <location>
        <begin position="27"/>
        <end position="205"/>
    </location>
</feature>
<evidence type="ECO:0000313" key="4">
    <source>
        <dbReference type="Proteomes" id="UP001285441"/>
    </source>
</evidence>
<keyword evidence="3" id="KW-0378">Hydrolase</keyword>
<reference evidence="3" key="2">
    <citation type="submission" date="2023-06" db="EMBL/GenBank/DDBJ databases">
        <authorList>
            <consortium name="Lawrence Berkeley National Laboratory"/>
            <person name="Haridas S."/>
            <person name="Hensen N."/>
            <person name="Bonometti L."/>
            <person name="Westerberg I."/>
            <person name="Brannstrom I.O."/>
            <person name="Guillou S."/>
            <person name="Cros-Aarteil S."/>
            <person name="Calhoun S."/>
            <person name="Kuo A."/>
            <person name="Mondo S."/>
            <person name="Pangilinan J."/>
            <person name="Riley R."/>
            <person name="LaButti K."/>
            <person name="Andreopoulos B."/>
            <person name="Lipzen A."/>
            <person name="Chen C."/>
            <person name="Yanf M."/>
            <person name="Daum C."/>
            <person name="Ng V."/>
            <person name="Clum A."/>
            <person name="Steindorff A."/>
            <person name="Ohm R."/>
            <person name="Martin F."/>
            <person name="Silar P."/>
            <person name="Natvig D."/>
            <person name="Lalanne C."/>
            <person name="Gautier V."/>
            <person name="Ament-velasquez S.L."/>
            <person name="Kruys A."/>
            <person name="Hutchinson M.I."/>
            <person name="Powell A.J."/>
            <person name="Barry K."/>
            <person name="Miller A.N."/>
            <person name="Grigoriev I.V."/>
            <person name="Debuchy R."/>
            <person name="Gladieux P."/>
            <person name="Thoren M.H."/>
            <person name="Johannesson H."/>
        </authorList>
    </citation>
    <scope>NUCLEOTIDE SEQUENCE</scope>
    <source>
        <strain evidence="3">CBS 232.78</strain>
    </source>
</reference>
<comment type="caution">
    <text evidence="3">The sequence shown here is derived from an EMBL/GenBank/DDBJ whole genome shotgun (WGS) entry which is preliminary data.</text>
</comment>
<evidence type="ECO:0000313" key="3">
    <source>
        <dbReference type="EMBL" id="KAK3366410.1"/>
    </source>
</evidence>
<dbReference type="GO" id="GO:0004622">
    <property type="term" value="F:phosphatidylcholine lysophospholipase activity"/>
    <property type="evidence" value="ECO:0007669"/>
    <property type="project" value="TreeGrafter"/>
</dbReference>
<dbReference type="AlphaFoldDB" id="A0AAE0JYK6"/>
<dbReference type="Proteomes" id="UP001285441">
    <property type="component" value="Unassembled WGS sequence"/>
</dbReference>
<dbReference type="SUPFAM" id="SSF52266">
    <property type="entry name" value="SGNH hydrolase"/>
    <property type="match status" value="1"/>
</dbReference>
<organism evidence="3 4">
    <name type="scientific">Podospora didyma</name>
    <dbReference type="NCBI Taxonomy" id="330526"/>
    <lineage>
        <taxon>Eukaryota</taxon>
        <taxon>Fungi</taxon>
        <taxon>Dikarya</taxon>
        <taxon>Ascomycota</taxon>
        <taxon>Pezizomycotina</taxon>
        <taxon>Sordariomycetes</taxon>
        <taxon>Sordariomycetidae</taxon>
        <taxon>Sordariales</taxon>
        <taxon>Podosporaceae</taxon>
        <taxon>Podospora</taxon>
    </lineage>
</organism>
<dbReference type="InterPro" id="IPR051532">
    <property type="entry name" value="Ester_Hydrolysis_Enzymes"/>
</dbReference>
<evidence type="ECO:0000259" key="2">
    <source>
        <dbReference type="Pfam" id="PF13472"/>
    </source>
</evidence>
<proteinExistence type="predicted"/>
<dbReference type="InterPro" id="IPR036514">
    <property type="entry name" value="SGNH_hydro_sf"/>
</dbReference>
<dbReference type="Pfam" id="PF13472">
    <property type="entry name" value="Lipase_GDSL_2"/>
    <property type="match status" value="1"/>
</dbReference>
<evidence type="ECO:0000256" key="1">
    <source>
        <dbReference type="SAM" id="MobiDB-lite"/>
    </source>
</evidence>